<dbReference type="EMBL" id="JAPZBS010000005">
    <property type="protein sequence ID" value="KAJ5370293.1"/>
    <property type="molecule type" value="Genomic_DNA"/>
</dbReference>
<reference evidence="2" key="1">
    <citation type="submission" date="2022-11" db="EMBL/GenBank/DDBJ databases">
        <authorList>
            <person name="Petersen C."/>
        </authorList>
    </citation>
    <scope>NUCLEOTIDE SEQUENCE</scope>
    <source>
        <strain evidence="2">IBT 29864</strain>
    </source>
</reference>
<protein>
    <submittedName>
        <fullName evidence="2">Uncharacterized protein</fullName>
    </submittedName>
</protein>
<dbReference type="GeneID" id="81438493"/>
<accession>A0A9W9S1G0</accession>
<organism evidence="2 3">
    <name type="scientific">Penicillium cataractarum</name>
    <dbReference type="NCBI Taxonomy" id="2100454"/>
    <lineage>
        <taxon>Eukaryota</taxon>
        <taxon>Fungi</taxon>
        <taxon>Dikarya</taxon>
        <taxon>Ascomycota</taxon>
        <taxon>Pezizomycotina</taxon>
        <taxon>Eurotiomycetes</taxon>
        <taxon>Eurotiomycetidae</taxon>
        <taxon>Eurotiales</taxon>
        <taxon>Aspergillaceae</taxon>
        <taxon>Penicillium</taxon>
    </lineage>
</organism>
<feature type="region of interest" description="Disordered" evidence="1">
    <location>
        <begin position="171"/>
        <end position="197"/>
    </location>
</feature>
<feature type="region of interest" description="Disordered" evidence="1">
    <location>
        <begin position="297"/>
        <end position="321"/>
    </location>
</feature>
<dbReference type="AlphaFoldDB" id="A0A9W9S1G0"/>
<evidence type="ECO:0000256" key="1">
    <source>
        <dbReference type="SAM" id="MobiDB-lite"/>
    </source>
</evidence>
<comment type="caution">
    <text evidence="2">The sequence shown here is derived from an EMBL/GenBank/DDBJ whole genome shotgun (WGS) entry which is preliminary data.</text>
</comment>
<dbReference type="InterPro" id="IPR053221">
    <property type="entry name" value="Burnettramic_acid_biosynth"/>
</dbReference>
<dbReference type="PANTHER" id="PTHR38887">
    <property type="entry name" value="CHROMOSOME 21, WHOLE GENOME SHOTGUN SEQUENCE"/>
    <property type="match status" value="1"/>
</dbReference>
<feature type="region of interest" description="Disordered" evidence="1">
    <location>
        <begin position="244"/>
        <end position="275"/>
    </location>
</feature>
<dbReference type="PANTHER" id="PTHR38887:SF1">
    <property type="entry name" value="RAS MODIFICATION PROTEIN ERF4"/>
    <property type="match status" value="1"/>
</dbReference>
<keyword evidence="3" id="KW-1185">Reference proteome</keyword>
<sequence length="321" mass="36307">MSPFVRARAPELEQRYGLSSSELLAFIDGLNESFMANPALQVTNTIGTIVSFVPLQTAQIVGASLNVAAGLGTAGVSMVRTKRYMKQANETIFKPRGLHAQICKTDKMLSQMGMAGDTAVFAKGQAQAMLSSAQANEPSRHAIARRMQALGDRMGSFAAQRAEKKQLEKLQKQQVKAEERADKDERKIAKAECKHSSADGTMDKIMKQMEDIQYQIQSLDPNRRRYVKHLRELQREYRELERKLQQVEAKGKSRHAERVDKQDRRRDEKSEKRENKEARNINKIYWIVINAEEESALGDDDWASDNSSEVSATYGRYHQGL</sequence>
<proteinExistence type="predicted"/>
<dbReference type="Proteomes" id="UP001147782">
    <property type="component" value="Unassembled WGS sequence"/>
</dbReference>
<evidence type="ECO:0000313" key="3">
    <source>
        <dbReference type="Proteomes" id="UP001147782"/>
    </source>
</evidence>
<name>A0A9W9S1G0_9EURO</name>
<dbReference type="RefSeq" id="XP_056554727.1">
    <property type="nucleotide sequence ID" value="XM_056699314.1"/>
</dbReference>
<gene>
    <name evidence="2" type="ORF">N7496_006385</name>
</gene>
<reference evidence="2" key="2">
    <citation type="journal article" date="2023" name="IMA Fungus">
        <title>Comparative genomic study of the Penicillium genus elucidates a diverse pangenome and 15 lateral gene transfer events.</title>
        <authorList>
            <person name="Petersen C."/>
            <person name="Sorensen T."/>
            <person name="Nielsen M.R."/>
            <person name="Sondergaard T.E."/>
            <person name="Sorensen J.L."/>
            <person name="Fitzpatrick D.A."/>
            <person name="Frisvad J.C."/>
            <person name="Nielsen K.L."/>
        </authorList>
    </citation>
    <scope>NUCLEOTIDE SEQUENCE</scope>
    <source>
        <strain evidence="2">IBT 29864</strain>
    </source>
</reference>
<dbReference type="OrthoDB" id="3068835at2759"/>
<evidence type="ECO:0000313" key="2">
    <source>
        <dbReference type="EMBL" id="KAJ5370293.1"/>
    </source>
</evidence>